<keyword evidence="4" id="KW-1003">Cell membrane</keyword>
<dbReference type="PANTHER" id="PTHR43124">
    <property type="entry name" value="PURINE EFFLUX PUMP PBUE"/>
    <property type="match status" value="1"/>
</dbReference>
<feature type="transmembrane region" description="Helical" evidence="8">
    <location>
        <begin position="107"/>
        <end position="128"/>
    </location>
</feature>
<reference evidence="10 11" key="1">
    <citation type="submission" date="2014-07" db="EMBL/GenBank/DDBJ databases">
        <authorList>
            <person name="McCorrison J."/>
            <person name="Sanka R."/>
            <person name="Torralba M."/>
            <person name="Gillis M."/>
            <person name="Haft D.H."/>
            <person name="Methe B."/>
            <person name="Sutton G."/>
            <person name="Nelson K.E."/>
        </authorList>
    </citation>
    <scope>NUCLEOTIDE SEQUENCE [LARGE SCALE GENOMIC DNA]</scope>
    <source>
        <strain evidence="10 11">DNF00450</strain>
    </source>
</reference>
<dbReference type="Gene3D" id="1.20.1720.10">
    <property type="entry name" value="Multidrug resistance protein D"/>
    <property type="match status" value="1"/>
</dbReference>
<feature type="transmembrane region" description="Helical" evidence="8">
    <location>
        <begin position="372"/>
        <end position="395"/>
    </location>
</feature>
<dbReference type="Proteomes" id="UP000029548">
    <property type="component" value="Unassembled WGS sequence"/>
</dbReference>
<dbReference type="CDD" id="cd17320">
    <property type="entry name" value="MFS_MdfA_MDR_like"/>
    <property type="match status" value="1"/>
</dbReference>
<dbReference type="GO" id="GO:0042910">
    <property type="term" value="F:xenobiotic transmembrane transporter activity"/>
    <property type="evidence" value="ECO:0007669"/>
    <property type="project" value="InterPro"/>
</dbReference>
<evidence type="ECO:0000313" key="11">
    <source>
        <dbReference type="Proteomes" id="UP000029548"/>
    </source>
</evidence>
<evidence type="ECO:0000256" key="8">
    <source>
        <dbReference type="SAM" id="Phobius"/>
    </source>
</evidence>
<name>A0A095Y241_9CORY</name>
<sequence>MRAEIDGKNGGVPLPLLAALALATMAGPLSIDTYLPAFPLMAGDLGTNQPGVQLTLTLFMAGMALGQFFIGPMSDSMGRRRLLLGSQLLAAVAAFVCAVAPDVWVMWGGRFVHGIAGGAGVVLARAVVADLAAGKSAARAFSLMMLINGVAPILAPIIGALLLVPFGWRSIFVFMGVFNVAALVVLAAVVKESLPEENRSAGGLRGLFGGIAEVVKIRGFLGYVIAFWFSFGAMFAYISGSPFVMQGQLGLGVGTYSLLFAVSSAMIVLGSAISARIVNTVDPRRLLAAGIVALLAVSVFLLADAHLHPTVWIIAPLLMVALGAMGFIMGNATALATGLARRRAGAASAMLGAGQFVVAGAISPLVGLGADAAVTMGTVMTCSAAVALLGFAWAVKRENYTS</sequence>
<dbReference type="PANTHER" id="PTHR43124:SF3">
    <property type="entry name" value="CHLORAMPHENICOL EFFLUX PUMP RV0191"/>
    <property type="match status" value="1"/>
</dbReference>
<proteinExistence type="inferred from homology"/>
<dbReference type="InterPro" id="IPR036259">
    <property type="entry name" value="MFS_trans_sf"/>
</dbReference>
<dbReference type="SUPFAM" id="SSF103473">
    <property type="entry name" value="MFS general substrate transporter"/>
    <property type="match status" value="1"/>
</dbReference>
<evidence type="ECO:0000259" key="9">
    <source>
        <dbReference type="PROSITE" id="PS50850"/>
    </source>
</evidence>
<dbReference type="PROSITE" id="PS00216">
    <property type="entry name" value="SUGAR_TRANSPORT_1"/>
    <property type="match status" value="1"/>
</dbReference>
<dbReference type="eggNOG" id="COG2814">
    <property type="taxonomic scope" value="Bacteria"/>
</dbReference>
<feature type="transmembrane region" description="Helical" evidence="8">
    <location>
        <begin position="220"/>
        <end position="238"/>
    </location>
</feature>
<dbReference type="InterPro" id="IPR020846">
    <property type="entry name" value="MFS_dom"/>
</dbReference>
<evidence type="ECO:0000256" key="1">
    <source>
        <dbReference type="ARBA" id="ARBA00004651"/>
    </source>
</evidence>
<evidence type="ECO:0000256" key="7">
    <source>
        <dbReference type="ARBA" id="ARBA00023136"/>
    </source>
</evidence>
<dbReference type="PROSITE" id="PS50850">
    <property type="entry name" value="MFS"/>
    <property type="match status" value="1"/>
</dbReference>
<feature type="transmembrane region" description="Helical" evidence="8">
    <location>
        <begin position="82"/>
        <end position="101"/>
    </location>
</feature>
<evidence type="ECO:0000256" key="6">
    <source>
        <dbReference type="ARBA" id="ARBA00022989"/>
    </source>
</evidence>
<dbReference type="InterPro" id="IPR004812">
    <property type="entry name" value="Efflux_drug-R_Bcr/CmlA"/>
</dbReference>
<dbReference type="InterPro" id="IPR011701">
    <property type="entry name" value="MFS"/>
</dbReference>
<comment type="subcellular location">
    <subcellularLocation>
        <location evidence="1">Cell membrane</location>
        <topology evidence="1">Multi-pass membrane protein</topology>
    </subcellularLocation>
</comment>
<keyword evidence="7 8" id="KW-0472">Membrane</keyword>
<evidence type="ECO:0000256" key="4">
    <source>
        <dbReference type="ARBA" id="ARBA00022475"/>
    </source>
</evidence>
<feature type="transmembrane region" description="Helical" evidence="8">
    <location>
        <begin position="286"/>
        <end position="305"/>
    </location>
</feature>
<dbReference type="Pfam" id="PF07690">
    <property type="entry name" value="MFS_1"/>
    <property type="match status" value="1"/>
</dbReference>
<organism evidence="10 11">
    <name type="scientific">Corynebacterium freneyi DNF00450</name>
    <dbReference type="NCBI Taxonomy" id="1287475"/>
    <lineage>
        <taxon>Bacteria</taxon>
        <taxon>Bacillati</taxon>
        <taxon>Actinomycetota</taxon>
        <taxon>Actinomycetes</taxon>
        <taxon>Mycobacteriales</taxon>
        <taxon>Corynebacteriaceae</taxon>
        <taxon>Corynebacterium</taxon>
    </lineage>
</organism>
<dbReference type="InterPro" id="IPR050189">
    <property type="entry name" value="MFS_Efflux_Transporters"/>
</dbReference>
<dbReference type="NCBIfam" id="TIGR00710">
    <property type="entry name" value="efflux_Bcr_CflA"/>
    <property type="match status" value="1"/>
</dbReference>
<evidence type="ECO:0000256" key="3">
    <source>
        <dbReference type="ARBA" id="ARBA00022448"/>
    </source>
</evidence>
<comment type="caution">
    <text evidence="10">The sequence shown here is derived from an EMBL/GenBank/DDBJ whole genome shotgun (WGS) entry which is preliminary data.</text>
</comment>
<feature type="transmembrane region" description="Helical" evidence="8">
    <location>
        <begin position="311"/>
        <end position="332"/>
    </location>
</feature>
<dbReference type="AlphaFoldDB" id="A0A095Y241"/>
<evidence type="ECO:0000313" key="10">
    <source>
        <dbReference type="EMBL" id="KGF16520.1"/>
    </source>
</evidence>
<dbReference type="RefSeq" id="WP_052054204.1">
    <property type="nucleotide sequence ID" value="NZ_JRNE01000053.1"/>
</dbReference>
<feature type="transmembrane region" description="Helical" evidence="8">
    <location>
        <begin position="12"/>
        <end position="31"/>
    </location>
</feature>
<keyword evidence="3" id="KW-0813">Transport</keyword>
<feature type="transmembrane region" description="Helical" evidence="8">
    <location>
        <begin position="344"/>
        <end position="366"/>
    </location>
</feature>
<gene>
    <name evidence="10" type="ORF">HMPREF1650_07190</name>
</gene>
<protein>
    <recommendedName>
        <fullName evidence="9">Major facilitator superfamily (MFS) profile domain-containing protein</fullName>
    </recommendedName>
</protein>
<feature type="transmembrane region" description="Helical" evidence="8">
    <location>
        <begin position="51"/>
        <end position="70"/>
    </location>
</feature>
<keyword evidence="5 8" id="KW-0812">Transmembrane</keyword>
<accession>A0A095Y241</accession>
<evidence type="ECO:0000256" key="5">
    <source>
        <dbReference type="ARBA" id="ARBA00022692"/>
    </source>
</evidence>
<feature type="transmembrane region" description="Helical" evidence="8">
    <location>
        <begin position="170"/>
        <end position="190"/>
    </location>
</feature>
<keyword evidence="6 8" id="KW-1133">Transmembrane helix</keyword>
<feature type="transmembrane region" description="Helical" evidence="8">
    <location>
        <begin position="140"/>
        <end position="164"/>
    </location>
</feature>
<feature type="domain" description="Major facilitator superfamily (MFS) profile" evidence="9">
    <location>
        <begin position="16"/>
        <end position="402"/>
    </location>
</feature>
<evidence type="ECO:0000256" key="2">
    <source>
        <dbReference type="ARBA" id="ARBA00006236"/>
    </source>
</evidence>
<comment type="similarity">
    <text evidence="2">Belongs to the major facilitator superfamily. Bcr/CmlA family.</text>
</comment>
<dbReference type="EMBL" id="JRNE01000053">
    <property type="protein sequence ID" value="KGF16520.1"/>
    <property type="molecule type" value="Genomic_DNA"/>
</dbReference>
<dbReference type="GO" id="GO:1990961">
    <property type="term" value="P:xenobiotic detoxification by transmembrane export across the plasma membrane"/>
    <property type="evidence" value="ECO:0007669"/>
    <property type="project" value="InterPro"/>
</dbReference>
<dbReference type="GO" id="GO:0005886">
    <property type="term" value="C:plasma membrane"/>
    <property type="evidence" value="ECO:0007669"/>
    <property type="project" value="UniProtKB-SubCell"/>
</dbReference>
<dbReference type="InterPro" id="IPR005829">
    <property type="entry name" value="Sugar_transporter_CS"/>
</dbReference>
<feature type="transmembrane region" description="Helical" evidence="8">
    <location>
        <begin position="258"/>
        <end position="279"/>
    </location>
</feature>